<dbReference type="Pfam" id="PF03184">
    <property type="entry name" value="DDE_1"/>
    <property type="match status" value="1"/>
</dbReference>
<dbReference type="InterPro" id="IPR006600">
    <property type="entry name" value="HTH_CenpB_DNA-bd_dom"/>
</dbReference>
<dbReference type="InterPro" id="IPR004875">
    <property type="entry name" value="DDE_SF_endonuclease_dom"/>
</dbReference>
<dbReference type="InterPro" id="IPR009057">
    <property type="entry name" value="Homeodomain-like_sf"/>
</dbReference>
<dbReference type="PROSITE" id="PS51253">
    <property type="entry name" value="HTH_CENPB"/>
    <property type="match status" value="1"/>
</dbReference>
<organism evidence="3 4">
    <name type="scientific">Phytophthora nicotianae</name>
    <name type="common">Potato buckeye rot agent</name>
    <name type="synonym">Phytophthora parasitica</name>
    <dbReference type="NCBI Taxonomy" id="4792"/>
    <lineage>
        <taxon>Eukaryota</taxon>
        <taxon>Sar</taxon>
        <taxon>Stramenopiles</taxon>
        <taxon>Oomycota</taxon>
        <taxon>Peronosporomycetes</taxon>
        <taxon>Peronosporales</taxon>
        <taxon>Peronosporaceae</taxon>
        <taxon>Phytophthora</taxon>
    </lineage>
</organism>
<dbReference type="GO" id="GO:0003677">
    <property type="term" value="F:DNA binding"/>
    <property type="evidence" value="ECO:0007669"/>
    <property type="project" value="UniProtKB-KW"/>
</dbReference>
<dbReference type="AlphaFoldDB" id="A0A0W8CPV9"/>
<dbReference type="EMBL" id="LNFP01001442">
    <property type="protein sequence ID" value="KUF86304.1"/>
    <property type="molecule type" value="Genomic_DNA"/>
</dbReference>
<protein>
    <recommendedName>
        <fullName evidence="2">HTH CENPB-type domain-containing protein</fullName>
    </recommendedName>
</protein>
<dbReference type="PANTHER" id="PTHR19303">
    <property type="entry name" value="TRANSPOSON"/>
    <property type="match status" value="1"/>
</dbReference>
<evidence type="ECO:0000313" key="4">
    <source>
        <dbReference type="Proteomes" id="UP000054636"/>
    </source>
</evidence>
<dbReference type="Gene3D" id="1.10.10.60">
    <property type="entry name" value="Homeodomain-like"/>
    <property type="match status" value="1"/>
</dbReference>
<name>A0A0W8CPV9_PHYNI</name>
<dbReference type="Proteomes" id="UP000054636">
    <property type="component" value="Unassembled WGS sequence"/>
</dbReference>
<dbReference type="GO" id="GO:0005634">
    <property type="term" value="C:nucleus"/>
    <property type="evidence" value="ECO:0007669"/>
    <property type="project" value="TreeGrafter"/>
</dbReference>
<evidence type="ECO:0000259" key="2">
    <source>
        <dbReference type="PROSITE" id="PS51253"/>
    </source>
</evidence>
<comment type="caution">
    <text evidence="3">The sequence shown here is derived from an EMBL/GenBank/DDBJ whole genome shotgun (WGS) entry which is preliminary data.</text>
</comment>
<evidence type="ECO:0000313" key="3">
    <source>
        <dbReference type="EMBL" id="KUF86304.1"/>
    </source>
</evidence>
<keyword evidence="1" id="KW-0238">DNA-binding</keyword>
<dbReference type="PANTHER" id="PTHR19303:SF74">
    <property type="entry name" value="POGO TRANSPOSABLE ELEMENT WITH KRAB DOMAIN"/>
    <property type="match status" value="1"/>
</dbReference>
<proteinExistence type="predicted"/>
<gene>
    <name evidence="3" type="ORF">AM588_10007513</name>
</gene>
<dbReference type="Pfam" id="PF03221">
    <property type="entry name" value="HTH_Tnp_Tc5"/>
    <property type="match status" value="1"/>
</dbReference>
<feature type="domain" description="HTH CENPB-type" evidence="2">
    <location>
        <begin position="64"/>
        <end position="137"/>
    </location>
</feature>
<evidence type="ECO:0000256" key="1">
    <source>
        <dbReference type="ARBA" id="ARBA00023125"/>
    </source>
</evidence>
<dbReference type="InterPro" id="IPR050863">
    <property type="entry name" value="CenT-Element_Derived"/>
</dbReference>
<dbReference type="SMART" id="SM00674">
    <property type="entry name" value="CENPB"/>
    <property type="match status" value="1"/>
</dbReference>
<sequence>MRQAIDIAKKQEAIKWIGEQGGGVASRVAPHFRKLGWDVDASTYRKWWRNKEGIMAAQPHQKRLHGGGRKPLLGALEDLLLDAIIDRRLRKEKVTREWIGLAAKELYASLDENGNRFVASDAWISKFMKRNDLSLRKRTNLTVLSDEALVGRAIGYMKYLTSNLPKFDLEHTVLMDETAVYFEDPRDTTVDVISSRHVVLRSTGFASMRVTTVLAVTVTGRKLPPLVICKEKNGNRIISTVNSVWVANQPKAWVDSELLMGWIDRAFLVVVNVRDKVLVWDSMRAHVSKKIKAKFSQRDIAMCVVPGGLTPYLQAGDIAIYKVFKDKLSSLIDEWKRSDNVGYIARGNPRPPSVETVCNWVRTVWRETPTSVVLNSIEAAGFHQSPSRWFIWNHDVYGWRFQQQWGRDENSETQDPFNVDELEEAFDDIEIVEQ</sequence>
<reference evidence="3 4" key="1">
    <citation type="submission" date="2015-11" db="EMBL/GenBank/DDBJ databases">
        <title>Genomes and virulence difference between two physiological races of Phytophthora nicotianae.</title>
        <authorList>
            <person name="Liu H."/>
            <person name="Ma X."/>
            <person name="Yu H."/>
            <person name="Fang D."/>
            <person name="Li Y."/>
            <person name="Wang X."/>
            <person name="Wang W."/>
            <person name="Dong Y."/>
            <person name="Xiao B."/>
        </authorList>
    </citation>
    <scope>NUCLEOTIDE SEQUENCE [LARGE SCALE GENOMIC DNA]</scope>
    <source>
        <strain evidence="4">race 1</strain>
    </source>
</reference>
<accession>A0A0W8CPV9</accession>
<dbReference type="SUPFAM" id="SSF46689">
    <property type="entry name" value="Homeodomain-like"/>
    <property type="match status" value="1"/>
</dbReference>